<dbReference type="PANTHER" id="PTHR15420:SF2">
    <property type="entry name" value="CYTOCHROME B-C1 COMPLEX SUBUNIT 10"/>
    <property type="match status" value="1"/>
</dbReference>
<dbReference type="SUPFAM" id="SSF81518">
    <property type="entry name" value="Subunit XI (6.4 kDa protein) of cytochrome bc1 complex (Ubiquinol-cytochrome c reductase)"/>
    <property type="match status" value="1"/>
</dbReference>
<dbReference type="OrthoDB" id="15743at2759"/>
<protein>
    <recommendedName>
        <fullName evidence="3">Cytochrome b-c1 complex subunit 10</fullName>
    </recommendedName>
</protein>
<comment type="caution">
    <text evidence="1">The sequence shown here is derived from an EMBL/GenBank/DDBJ whole genome shotgun (WGS) entry which is preliminary data.</text>
</comment>
<evidence type="ECO:0008006" key="3">
    <source>
        <dbReference type="Google" id="ProtNLM"/>
    </source>
</evidence>
<dbReference type="Pfam" id="PF08997">
    <property type="entry name" value="UCR_6-4kD"/>
    <property type="match status" value="1"/>
</dbReference>
<dbReference type="PANTHER" id="PTHR15420">
    <property type="entry name" value="UBIQUINOL-CYTOCHROME C REDUCTASE COMPLEX 6.4 KD PROTEIN"/>
    <property type="match status" value="1"/>
</dbReference>
<evidence type="ECO:0000313" key="2">
    <source>
        <dbReference type="Proteomes" id="UP001142489"/>
    </source>
</evidence>
<organism evidence="1 2">
    <name type="scientific">Phrynocephalus forsythii</name>
    <dbReference type="NCBI Taxonomy" id="171643"/>
    <lineage>
        <taxon>Eukaryota</taxon>
        <taxon>Metazoa</taxon>
        <taxon>Chordata</taxon>
        <taxon>Craniata</taxon>
        <taxon>Vertebrata</taxon>
        <taxon>Euteleostomi</taxon>
        <taxon>Lepidosauria</taxon>
        <taxon>Squamata</taxon>
        <taxon>Bifurcata</taxon>
        <taxon>Unidentata</taxon>
        <taxon>Episquamata</taxon>
        <taxon>Toxicofera</taxon>
        <taxon>Iguania</taxon>
        <taxon>Acrodonta</taxon>
        <taxon>Agamidae</taxon>
        <taxon>Agaminae</taxon>
        <taxon>Phrynocephalus</taxon>
    </lineage>
</organism>
<dbReference type="EMBL" id="JAPFRF010000018">
    <property type="protein sequence ID" value="KAJ7308225.1"/>
    <property type="molecule type" value="Genomic_DNA"/>
</dbReference>
<dbReference type="Proteomes" id="UP001142489">
    <property type="component" value="Unassembled WGS sequence"/>
</dbReference>
<name>A0A9Q1ASZ2_9SAUR</name>
<gene>
    <name evidence="1" type="ORF">JRQ81_008746</name>
</gene>
<reference evidence="1" key="1">
    <citation type="journal article" date="2023" name="DNA Res.">
        <title>Chromosome-level genome assembly of Phrynocephalus forsythii using third-generation DNA sequencing and Hi-C analysis.</title>
        <authorList>
            <person name="Qi Y."/>
            <person name="Zhao W."/>
            <person name="Zhao Y."/>
            <person name="Niu C."/>
            <person name="Cao S."/>
            <person name="Zhang Y."/>
        </authorList>
    </citation>
    <scope>NUCLEOTIDE SEQUENCE</scope>
    <source>
        <tissue evidence="1">Muscle</tissue>
    </source>
</reference>
<dbReference type="InterPro" id="IPR029027">
    <property type="entry name" value="Single_a-helix_sf"/>
</dbReference>
<dbReference type="GO" id="GO:0005743">
    <property type="term" value="C:mitochondrial inner membrane"/>
    <property type="evidence" value="ECO:0007669"/>
    <property type="project" value="TreeGrafter"/>
</dbReference>
<proteinExistence type="predicted"/>
<dbReference type="AlphaFoldDB" id="A0A9Q1ASZ2"/>
<dbReference type="Gene3D" id="1.20.5.220">
    <property type="match status" value="1"/>
</dbReference>
<keyword evidence="2" id="KW-1185">Reference proteome</keyword>
<accession>A0A9Q1ASZ2</accession>
<evidence type="ECO:0000313" key="1">
    <source>
        <dbReference type="EMBL" id="KAJ7308225.1"/>
    </source>
</evidence>
<dbReference type="InterPro" id="IPR015089">
    <property type="entry name" value="UQCR"/>
</dbReference>
<dbReference type="GO" id="GO:0006122">
    <property type="term" value="P:mitochondrial electron transport, ubiquinol to cytochrome c"/>
    <property type="evidence" value="ECO:0007669"/>
    <property type="project" value="InterPro"/>
</dbReference>
<sequence>MVSKYLGPRYVQLLRHWTPTLATWSVAGMIGVTWFADWQDVLRFVPWIGGKYKKD</sequence>